<evidence type="ECO:0000313" key="2">
    <source>
        <dbReference type="Proteomes" id="UP000664032"/>
    </source>
</evidence>
<protein>
    <submittedName>
        <fullName evidence="1">Uncharacterized protein</fullName>
    </submittedName>
</protein>
<organism evidence="1 2">
    <name type="scientific">Psilocybe cubensis</name>
    <name type="common">Psychedelic mushroom</name>
    <name type="synonym">Stropharia cubensis</name>
    <dbReference type="NCBI Taxonomy" id="181762"/>
    <lineage>
        <taxon>Eukaryota</taxon>
        <taxon>Fungi</taxon>
        <taxon>Dikarya</taxon>
        <taxon>Basidiomycota</taxon>
        <taxon>Agaricomycotina</taxon>
        <taxon>Agaricomycetes</taxon>
        <taxon>Agaricomycetidae</taxon>
        <taxon>Agaricales</taxon>
        <taxon>Agaricineae</taxon>
        <taxon>Strophariaceae</taxon>
        <taxon>Psilocybe</taxon>
    </lineage>
</organism>
<dbReference type="EMBL" id="JAFIQS020000010">
    <property type="protein sequence ID" value="KAH9477190.1"/>
    <property type="molecule type" value="Genomic_DNA"/>
</dbReference>
<reference evidence="1" key="1">
    <citation type="submission" date="2021-10" db="EMBL/GenBank/DDBJ databases">
        <title>Psilocybe cubensis genome.</title>
        <authorList>
            <person name="Mckernan K.J."/>
            <person name="Crawford S."/>
            <person name="Trippe A."/>
            <person name="Kane L.T."/>
            <person name="Mclaughlin S."/>
        </authorList>
    </citation>
    <scope>NUCLEOTIDE SEQUENCE</scope>
    <source>
        <strain evidence="1">MGC-MH-2018</strain>
    </source>
</reference>
<comment type="caution">
    <text evidence="1">The sequence shown here is derived from an EMBL/GenBank/DDBJ whole genome shotgun (WGS) entry which is preliminary data.</text>
</comment>
<sequence length="578" mass="63997">MLECYRAQRSIPPMTHDAILSTAHFDATSGWQDNTLSYLRKSGFTDAALCATYTVGARSDSGIGRCSMFVVLVYVNAYKPEALHRGADIICNNFPKPLSCNPTIPLTSFPQNISHLAGRNHKMALYPVESTISDRHGTSTILPPEIRELILSNFSNSYDNAKTLSALALSSHALRTAANRVRFLSVWFVASDRQTVRREIDRIRALSEVLRQGKTLKTLQGVCDFIGEFVLRLAGDHWGTEDDEEENGDNGSGIILSCLYDGSVALILNSIFRNTSPLAIGPLFAPRRLVLEVRYASILGCTWDELEVSLSGALNSLVTTSQLTDLRLGCIRNVPLNLILTCSTLKQLHLGMSYFSPQALFSPRNLGPSNTTSAESSAVVGVELTSLSMQLDMTFESLINFRFADIRSPMFASLVSLKVTLTHFDSLKSLREILGATNRLEILEIAFLTVIGKFEVMSKKKRTRAYLLTGPQNDLVISLDALQSLHTLKVDFELEYGTGGTVSSLLTSSSLLKNSMPSSLEVLEIRIRIKDYPYRFSFPYLKNAMMVWDERLSGILSSRRNSDGSKDMKRVLVSTNIT</sequence>
<gene>
    <name evidence="1" type="ORF">JR316_0011109</name>
</gene>
<keyword evidence="2" id="KW-1185">Reference proteome</keyword>
<evidence type="ECO:0000313" key="1">
    <source>
        <dbReference type="EMBL" id="KAH9477190.1"/>
    </source>
</evidence>
<accession>A0ACB8GN57</accession>
<name>A0ACB8GN57_PSICU</name>
<dbReference type="Proteomes" id="UP000664032">
    <property type="component" value="Unassembled WGS sequence"/>
</dbReference>
<proteinExistence type="predicted"/>